<dbReference type="AlphaFoldDB" id="A0A6C0GPA0"/>
<protein>
    <recommendedName>
        <fullName evidence="3">Outer membrane beta-barrel protein</fullName>
    </recommendedName>
</protein>
<sequence>MQTTLLRLILFLIFCFLTCPQVYAQRQMQDVLYLKNGSILRGKLTELNADTIKIEITGGNIFVFPALEAKGVTKEKPVIAYKQTGYRFTLENGLLIGRTPKGNSIGANQRTVSYSLQMVNSLQLRPELAIGAGVGIDAYNSYTITPVYLRLHGTLFNKPISPLYMLDAGYGFYSHIFNSADNSEGGLMVNPAIGVSLRMGRRSAFIVNVGYRHQEVRRITSFGTPGEGIIEKSTFKRVSIRAGFIF</sequence>
<dbReference type="EMBL" id="CP048222">
    <property type="protein sequence ID" value="QHT69443.1"/>
    <property type="molecule type" value="Genomic_DNA"/>
</dbReference>
<dbReference type="RefSeq" id="WP_162445432.1">
    <property type="nucleotide sequence ID" value="NZ_CP048222.1"/>
</dbReference>
<organism evidence="1 2">
    <name type="scientific">Rhodocytophaga rosea</name>
    <dbReference type="NCBI Taxonomy" id="2704465"/>
    <lineage>
        <taxon>Bacteria</taxon>
        <taxon>Pseudomonadati</taxon>
        <taxon>Bacteroidota</taxon>
        <taxon>Cytophagia</taxon>
        <taxon>Cytophagales</taxon>
        <taxon>Rhodocytophagaceae</taxon>
        <taxon>Rhodocytophaga</taxon>
    </lineage>
</organism>
<dbReference type="KEGG" id="rhoz:GXP67_23770"/>
<dbReference type="Proteomes" id="UP000480178">
    <property type="component" value="Chromosome"/>
</dbReference>
<keyword evidence="2" id="KW-1185">Reference proteome</keyword>
<evidence type="ECO:0000313" key="1">
    <source>
        <dbReference type="EMBL" id="QHT69443.1"/>
    </source>
</evidence>
<accession>A0A6C0GPA0</accession>
<reference evidence="1 2" key="1">
    <citation type="submission" date="2020-01" db="EMBL/GenBank/DDBJ databases">
        <authorList>
            <person name="Kim M.K."/>
        </authorList>
    </citation>
    <scope>NUCLEOTIDE SEQUENCE [LARGE SCALE GENOMIC DNA]</scope>
    <source>
        <strain evidence="1 2">172606-1</strain>
    </source>
</reference>
<evidence type="ECO:0008006" key="3">
    <source>
        <dbReference type="Google" id="ProtNLM"/>
    </source>
</evidence>
<gene>
    <name evidence="1" type="ORF">GXP67_23770</name>
</gene>
<proteinExistence type="predicted"/>
<evidence type="ECO:0000313" key="2">
    <source>
        <dbReference type="Proteomes" id="UP000480178"/>
    </source>
</evidence>
<name>A0A6C0GPA0_9BACT</name>